<evidence type="ECO:0000313" key="8">
    <source>
        <dbReference type="Proteomes" id="UP000225706"/>
    </source>
</evidence>
<comment type="similarity">
    <text evidence="2 5">Belongs to the CMC family.</text>
</comment>
<dbReference type="Proteomes" id="UP000225706">
    <property type="component" value="Unassembled WGS sequence"/>
</dbReference>
<evidence type="ECO:0000256" key="2">
    <source>
        <dbReference type="ARBA" id="ARBA00007347"/>
    </source>
</evidence>
<keyword evidence="3 5" id="KW-0496">Mitochondrion</keyword>
<name>A0A2B4SAD0_STYPI</name>
<dbReference type="PROSITE" id="PS51808">
    <property type="entry name" value="CHCH"/>
    <property type="match status" value="1"/>
</dbReference>
<dbReference type="EMBL" id="LSMT01000117">
    <property type="protein sequence ID" value="PFX26841.1"/>
    <property type="molecule type" value="Genomic_DNA"/>
</dbReference>
<dbReference type="PANTHER" id="PTHR22977:SF1">
    <property type="entry name" value="COX ASSEMBLY MITOCHONDRIAL PROTEIN 2 HOMOLOG"/>
    <property type="match status" value="1"/>
</dbReference>
<evidence type="ECO:0000256" key="4">
    <source>
        <dbReference type="ARBA" id="ARBA00023157"/>
    </source>
</evidence>
<gene>
    <name evidence="7" type="primary">cmc2</name>
    <name evidence="7" type="ORF">AWC38_SpisGene8508</name>
</gene>
<reference evidence="8" key="1">
    <citation type="journal article" date="2017" name="bioRxiv">
        <title>Comparative analysis of the genomes of Stylophora pistillata and Acropora digitifera provides evidence for extensive differences between species of corals.</title>
        <authorList>
            <person name="Voolstra C.R."/>
            <person name="Li Y."/>
            <person name="Liew Y.J."/>
            <person name="Baumgarten S."/>
            <person name="Zoccola D."/>
            <person name="Flot J.-F."/>
            <person name="Tambutte S."/>
            <person name="Allemand D."/>
            <person name="Aranda M."/>
        </authorList>
    </citation>
    <scope>NUCLEOTIDE SEQUENCE [LARGE SCALE GENOMIC DNA]</scope>
</reference>
<dbReference type="PANTHER" id="PTHR22977">
    <property type="entry name" value="COX ASSEMBLY MITOCHONDRIAL PROTEIN"/>
    <property type="match status" value="1"/>
</dbReference>
<evidence type="ECO:0000256" key="1">
    <source>
        <dbReference type="ARBA" id="ARBA00004173"/>
    </source>
</evidence>
<evidence type="ECO:0000313" key="7">
    <source>
        <dbReference type="EMBL" id="PFX26841.1"/>
    </source>
</evidence>
<organism evidence="7 8">
    <name type="scientific">Stylophora pistillata</name>
    <name type="common">Smooth cauliflower coral</name>
    <dbReference type="NCBI Taxonomy" id="50429"/>
    <lineage>
        <taxon>Eukaryota</taxon>
        <taxon>Metazoa</taxon>
        <taxon>Cnidaria</taxon>
        <taxon>Anthozoa</taxon>
        <taxon>Hexacorallia</taxon>
        <taxon>Scleractinia</taxon>
        <taxon>Astrocoeniina</taxon>
        <taxon>Pocilloporidae</taxon>
        <taxon>Stylophora</taxon>
    </lineage>
</organism>
<proteinExistence type="inferred from homology"/>
<dbReference type="Pfam" id="PF08583">
    <property type="entry name" value="Cmc1"/>
    <property type="match status" value="1"/>
</dbReference>
<dbReference type="STRING" id="50429.A0A2B4SAD0"/>
<dbReference type="OrthoDB" id="532630at2759"/>
<comment type="subcellular location">
    <subcellularLocation>
        <location evidence="1 5">Mitochondrion</location>
    </subcellularLocation>
</comment>
<dbReference type="AlphaFoldDB" id="A0A2B4SAD0"/>
<evidence type="ECO:0000256" key="6">
    <source>
        <dbReference type="SAM" id="MobiDB-lite"/>
    </source>
</evidence>
<sequence>MHPSLAPHLHNDCLQIIEELHRCHEEHPFRKFVGECNDIKRALDTCLKKEDLKRRRKNLEESRRRQKSMQEFYAEEK</sequence>
<keyword evidence="4" id="KW-1015">Disulfide bond</keyword>
<comment type="caution">
    <text evidence="7">The sequence shown here is derived from an EMBL/GenBank/DDBJ whole genome shotgun (WGS) entry which is preliminary data.</text>
</comment>
<evidence type="ECO:0000256" key="5">
    <source>
        <dbReference type="RuleBase" id="RU364104"/>
    </source>
</evidence>
<feature type="region of interest" description="Disordered" evidence="6">
    <location>
        <begin position="57"/>
        <end position="77"/>
    </location>
</feature>
<protein>
    <recommendedName>
        <fullName evidence="5">COX assembly mitochondrial protein</fullName>
    </recommendedName>
</protein>
<evidence type="ECO:0000256" key="3">
    <source>
        <dbReference type="ARBA" id="ARBA00023128"/>
    </source>
</evidence>
<accession>A0A2B4SAD0</accession>
<keyword evidence="8" id="KW-1185">Reference proteome</keyword>
<dbReference type="GO" id="GO:0005739">
    <property type="term" value="C:mitochondrion"/>
    <property type="evidence" value="ECO:0007669"/>
    <property type="project" value="UniProtKB-SubCell"/>
</dbReference>
<dbReference type="InterPro" id="IPR013892">
    <property type="entry name" value="Cyt_c_biogenesis_Cmc1-like"/>
</dbReference>